<comment type="caution">
    <text evidence="1">The sequence shown here is derived from an EMBL/GenBank/DDBJ whole genome shotgun (WGS) entry which is preliminary data.</text>
</comment>
<evidence type="ECO:0000313" key="1">
    <source>
        <dbReference type="EMBL" id="MPC39527.1"/>
    </source>
</evidence>
<keyword evidence="2" id="KW-1185">Reference proteome</keyword>
<proteinExistence type="predicted"/>
<protein>
    <submittedName>
        <fullName evidence="1">Uncharacterized protein</fullName>
    </submittedName>
</protein>
<evidence type="ECO:0000313" key="2">
    <source>
        <dbReference type="Proteomes" id="UP000324222"/>
    </source>
</evidence>
<reference evidence="1 2" key="1">
    <citation type="submission" date="2019-05" db="EMBL/GenBank/DDBJ databases">
        <title>Another draft genome of Portunus trituberculatus and its Hox gene families provides insights of decapod evolution.</title>
        <authorList>
            <person name="Jeong J.-H."/>
            <person name="Song I."/>
            <person name="Kim S."/>
            <person name="Choi T."/>
            <person name="Kim D."/>
            <person name="Ryu S."/>
            <person name="Kim W."/>
        </authorList>
    </citation>
    <scope>NUCLEOTIDE SEQUENCE [LARGE SCALE GENOMIC DNA]</scope>
    <source>
        <tissue evidence="1">Muscle</tissue>
    </source>
</reference>
<gene>
    <name evidence="1" type="ORF">E2C01_033064</name>
</gene>
<name>A0A5B7F206_PORTR</name>
<sequence>MKCESPPAAHTCHPRHSVALMAAKNTSIAGLGNDWHTLAITWQPQEPLNQGGGACRATLAEEHTLILYTSGGPASIMAVFDHCIYHG</sequence>
<dbReference type="Proteomes" id="UP000324222">
    <property type="component" value="Unassembled WGS sequence"/>
</dbReference>
<dbReference type="EMBL" id="VSRR010004389">
    <property type="protein sequence ID" value="MPC39527.1"/>
    <property type="molecule type" value="Genomic_DNA"/>
</dbReference>
<dbReference type="AlphaFoldDB" id="A0A5B7F206"/>
<organism evidence="1 2">
    <name type="scientific">Portunus trituberculatus</name>
    <name type="common">Swimming crab</name>
    <name type="synonym">Neptunus trituberculatus</name>
    <dbReference type="NCBI Taxonomy" id="210409"/>
    <lineage>
        <taxon>Eukaryota</taxon>
        <taxon>Metazoa</taxon>
        <taxon>Ecdysozoa</taxon>
        <taxon>Arthropoda</taxon>
        <taxon>Crustacea</taxon>
        <taxon>Multicrustacea</taxon>
        <taxon>Malacostraca</taxon>
        <taxon>Eumalacostraca</taxon>
        <taxon>Eucarida</taxon>
        <taxon>Decapoda</taxon>
        <taxon>Pleocyemata</taxon>
        <taxon>Brachyura</taxon>
        <taxon>Eubrachyura</taxon>
        <taxon>Portunoidea</taxon>
        <taxon>Portunidae</taxon>
        <taxon>Portuninae</taxon>
        <taxon>Portunus</taxon>
    </lineage>
</organism>
<accession>A0A5B7F206</accession>